<dbReference type="SMART" id="SM00448">
    <property type="entry name" value="REC"/>
    <property type="match status" value="1"/>
</dbReference>
<dbReference type="CDD" id="cd16432">
    <property type="entry name" value="CheB_Rec"/>
    <property type="match status" value="1"/>
</dbReference>
<feature type="active site" evidence="3 4">
    <location>
        <position position="195"/>
    </location>
</feature>
<keyword evidence="9" id="KW-1185">Reference proteome</keyword>
<dbReference type="GO" id="GO:0000156">
    <property type="term" value="F:phosphorelay response regulator activity"/>
    <property type="evidence" value="ECO:0007669"/>
    <property type="project" value="InterPro"/>
</dbReference>
<dbReference type="GO" id="GO:0005737">
    <property type="term" value="C:cytoplasm"/>
    <property type="evidence" value="ECO:0007669"/>
    <property type="project" value="UniProtKB-SubCell"/>
</dbReference>
<evidence type="ECO:0000313" key="8">
    <source>
        <dbReference type="EMBL" id="PNR99682.1"/>
    </source>
</evidence>
<comment type="caution">
    <text evidence="8">The sequence shown here is derived from an EMBL/GenBank/DDBJ whole genome shotgun (WGS) entry which is preliminary data.</text>
</comment>
<dbReference type="GO" id="GO:0006935">
    <property type="term" value="P:chemotaxis"/>
    <property type="evidence" value="ECO:0007669"/>
    <property type="project" value="UniProtKB-UniRule"/>
</dbReference>
<dbReference type="EC" id="3.1.1.61" evidence="3"/>
<organism evidence="8 9">
    <name type="scientific">Petrotoga miotherma DSM 10691</name>
    <dbReference type="NCBI Taxonomy" id="1434326"/>
    <lineage>
        <taxon>Bacteria</taxon>
        <taxon>Thermotogati</taxon>
        <taxon>Thermotogota</taxon>
        <taxon>Thermotogae</taxon>
        <taxon>Petrotogales</taxon>
        <taxon>Petrotogaceae</taxon>
        <taxon>Petrotoga</taxon>
    </lineage>
</organism>
<dbReference type="InterPro" id="IPR035909">
    <property type="entry name" value="CheB_C"/>
</dbReference>
<comment type="catalytic activity">
    <reaction evidence="3">
        <text>L-glutaminyl-[protein] + H2O = L-glutamyl-[protein] + NH4(+)</text>
        <dbReference type="Rhea" id="RHEA:16441"/>
        <dbReference type="Rhea" id="RHEA-COMP:10207"/>
        <dbReference type="Rhea" id="RHEA-COMP:10208"/>
        <dbReference type="ChEBI" id="CHEBI:15377"/>
        <dbReference type="ChEBI" id="CHEBI:28938"/>
        <dbReference type="ChEBI" id="CHEBI:29973"/>
        <dbReference type="ChEBI" id="CHEBI:30011"/>
        <dbReference type="EC" id="3.5.1.44"/>
    </reaction>
</comment>
<protein>
    <recommendedName>
        <fullName evidence="3">Protein-glutamate methylesterase/protein-glutamine glutaminase</fullName>
        <ecNumber evidence="3">3.1.1.61</ecNumber>
        <ecNumber evidence="3">3.5.1.44</ecNumber>
    </recommendedName>
</protein>
<feature type="domain" description="CheB-type methylesterase" evidence="7">
    <location>
        <begin position="156"/>
        <end position="349"/>
    </location>
</feature>
<comment type="catalytic activity">
    <reaction evidence="2 3">
        <text>[protein]-L-glutamate 5-O-methyl ester + H2O = L-glutamyl-[protein] + methanol + H(+)</text>
        <dbReference type="Rhea" id="RHEA:23236"/>
        <dbReference type="Rhea" id="RHEA-COMP:10208"/>
        <dbReference type="Rhea" id="RHEA-COMP:10311"/>
        <dbReference type="ChEBI" id="CHEBI:15377"/>
        <dbReference type="ChEBI" id="CHEBI:15378"/>
        <dbReference type="ChEBI" id="CHEBI:17790"/>
        <dbReference type="ChEBI" id="CHEBI:29973"/>
        <dbReference type="ChEBI" id="CHEBI:82795"/>
        <dbReference type="EC" id="3.1.1.61"/>
    </reaction>
</comment>
<sequence length="355" mass="39252">MDQIKVLIVDDSAFMRMVLKDIIDKEPDMKVVGLAKDGIEAVEKALSLNPDVITLDVEMPKKNGLDALSEIMLKSPTRVIMVSSLTSKEASITIECLEKGAFDFIQKPAGSTSWTIRDVQDELLRKIRESMNVSIEKLKSIHFVGSKKIKKSARVNILGEKVVLIASSTGGPRSLDVIIPQLPENLNVPIIIVQHMPAGFTASLAYRLDKISNLKVKEAQDGEFLQKNVVYIAPGDFHLGLKQEDHKIKLFLDKSDKINNVRPSADFTFDLAAEIFKENSLAVILTGMGRDGAKGVFKVKHYGGKVIAESKETSVVYGMPKIVAQEGYADFVLPNYDIAEKILEILTDQSRGIKR</sequence>
<dbReference type="Gene3D" id="3.40.50.2300">
    <property type="match status" value="1"/>
</dbReference>
<dbReference type="InterPro" id="IPR001789">
    <property type="entry name" value="Sig_transdc_resp-reg_receiver"/>
</dbReference>
<dbReference type="Pfam" id="PF01339">
    <property type="entry name" value="CheB_methylest"/>
    <property type="match status" value="1"/>
</dbReference>
<dbReference type="Gene3D" id="3.40.50.180">
    <property type="entry name" value="Methylesterase CheB, C-terminal domain"/>
    <property type="match status" value="1"/>
</dbReference>
<dbReference type="GO" id="GO:0050568">
    <property type="term" value="F:protein-glutamine glutaminase activity"/>
    <property type="evidence" value="ECO:0007669"/>
    <property type="project" value="UniProtKB-UniRule"/>
</dbReference>
<comment type="domain">
    <text evidence="3">Contains a C-terminal catalytic domain, and an N-terminal region which modulates catalytic activity.</text>
</comment>
<dbReference type="PANTHER" id="PTHR42872">
    <property type="entry name" value="PROTEIN-GLUTAMATE METHYLESTERASE/PROTEIN-GLUTAMINE GLUTAMINASE"/>
    <property type="match status" value="1"/>
</dbReference>
<keyword evidence="3 5" id="KW-0597">Phosphoprotein</keyword>
<evidence type="ECO:0000313" key="9">
    <source>
        <dbReference type="Proteomes" id="UP000236199"/>
    </source>
</evidence>
<gene>
    <name evidence="3" type="primary">cheB</name>
    <name evidence="8" type="ORF">X928_06435</name>
</gene>
<evidence type="ECO:0000256" key="1">
    <source>
        <dbReference type="ARBA" id="ARBA00022801"/>
    </source>
</evidence>
<dbReference type="AlphaFoldDB" id="A0A2K1PA68"/>
<reference evidence="8 9" key="1">
    <citation type="submission" date="2013-12" db="EMBL/GenBank/DDBJ databases">
        <title>Comparative genomics of Petrotoga isolates.</title>
        <authorList>
            <person name="Nesbo C.L."/>
            <person name="Charchuk R."/>
            <person name="Chow K."/>
        </authorList>
    </citation>
    <scope>NUCLEOTIDE SEQUENCE [LARGE SCALE GENOMIC DNA]</scope>
    <source>
        <strain evidence="8 9">DSM 10691</strain>
    </source>
</reference>
<dbReference type="SUPFAM" id="SSF52172">
    <property type="entry name" value="CheY-like"/>
    <property type="match status" value="1"/>
</dbReference>
<dbReference type="PIRSF" id="PIRSF000876">
    <property type="entry name" value="RR_chemtxs_CheB"/>
    <property type="match status" value="1"/>
</dbReference>
<dbReference type="PANTHER" id="PTHR42872:SF3">
    <property type="entry name" value="PROTEIN-GLUTAMATE METHYLESTERASE_PROTEIN-GLUTAMINE GLUTAMINASE 1"/>
    <property type="match status" value="1"/>
</dbReference>
<evidence type="ECO:0000256" key="3">
    <source>
        <dbReference type="HAMAP-Rule" id="MF_00099"/>
    </source>
</evidence>
<dbReference type="Pfam" id="PF00072">
    <property type="entry name" value="Response_reg"/>
    <property type="match status" value="1"/>
</dbReference>
<keyword evidence="3" id="KW-0963">Cytoplasm</keyword>
<evidence type="ECO:0000259" key="6">
    <source>
        <dbReference type="PROSITE" id="PS50110"/>
    </source>
</evidence>
<keyword evidence="1 3" id="KW-0378">Hydrolase</keyword>
<feature type="active site" evidence="3 4">
    <location>
        <position position="168"/>
    </location>
</feature>
<dbReference type="OrthoDB" id="9793421at2"/>
<proteinExistence type="inferred from homology"/>
<dbReference type="CDD" id="cd17541">
    <property type="entry name" value="REC_CheB-like"/>
    <property type="match status" value="1"/>
</dbReference>
<dbReference type="SUPFAM" id="SSF52738">
    <property type="entry name" value="Methylesterase CheB, C-terminal domain"/>
    <property type="match status" value="1"/>
</dbReference>
<dbReference type="InterPro" id="IPR011006">
    <property type="entry name" value="CheY-like_superfamily"/>
</dbReference>
<dbReference type="InterPro" id="IPR008248">
    <property type="entry name" value="CheB-like"/>
</dbReference>
<dbReference type="GO" id="GO:0008984">
    <property type="term" value="F:protein-glutamate methylesterase activity"/>
    <property type="evidence" value="ECO:0007669"/>
    <property type="project" value="UniProtKB-UniRule"/>
</dbReference>
<comment type="subcellular location">
    <subcellularLocation>
        <location evidence="3">Cytoplasm</location>
    </subcellularLocation>
</comment>
<evidence type="ECO:0000256" key="5">
    <source>
        <dbReference type="PROSITE-ProRule" id="PRU00169"/>
    </source>
</evidence>
<evidence type="ECO:0000259" key="7">
    <source>
        <dbReference type="PROSITE" id="PS50122"/>
    </source>
</evidence>
<dbReference type="PROSITE" id="PS50110">
    <property type="entry name" value="RESPONSE_REGULATORY"/>
    <property type="match status" value="1"/>
</dbReference>
<dbReference type="PROSITE" id="PS50122">
    <property type="entry name" value="CHEB"/>
    <property type="match status" value="1"/>
</dbReference>
<comment type="function">
    <text evidence="3">Involved in chemotaxis. Part of a chemotaxis signal transduction system that modulates chemotaxis in response to various stimuli. Catalyzes the demethylation of specific methylglutamate residues introduced into the chemoreceptors (methyl-accepting chemotaxis proteins or MCP) by CheR. Also mediates the irreversible deamidation of specific glutamine residues to glutamic acid.</text>
</comment>
<accession>A0A2K1PA68</accession>
<dbReference type="EC" id="3.5.1.44" evidence="3"/>
<dbReference type="EMBL" id="AZRM01000029">
    <property type="protein sequence ID" value="PNR99682.1"/>
    <property type="molecule type" value="Genomic_DNA"/>
</dbReference>
<evidence type="ECO:0000256" key="4">
    <source>
        <dbReference type="PROSITE-ProRule" id="PRU00050"/>
    </source>
</evidence>
<evidence type="ECO:0000256" key="2">
    <source>
        <dbReference type="ARBA" id="ARBA00048267"/>
    </source>
</evidence>
<dbReference type="NCBIfam" id="NF001965">
    <property type="entry name" value="PRK00742.1"/>
    <property type="match status" value="1"/>
</dbReference>
<comment type="similarity">
    <text evidence="3">Belongs to the CheB family.</text>
</comment>
<feature type="domain" description="Response regulatory" evidence="6">
    <location>
        <begin position="5"/>
        <end position="122"/>
    </location>
</feature>
<dbReference type="Proteomes" id="UP000236199">
    <property type="component" value="Unassembled WGS sequence"/>
</dbReference>
<feature type="modified residue" description="4-aspartylphosphate" evidence="3 5">
    <location>
        <position position="56"/>
    </location>
</feature>
<dbReference type="InterPro" id="IPR000673">
    <property type="entry name" value="Sig_transdc_resp-reg_Me-estase"/>
</dbReference>
<keyword evidence="3 4" id="KW-0145">Chemotaxis</keyword>
<comment type="PTM">
    <text evidence="3">Phosphorylated by CheA. Phosphorylation of the N-terminal regulatory domain activates the methylesterase activity.</text>
</comment>
<name>A0A2K1PA68_9BACT</name>
<feature type="active site" evidence="3 4">
    <location>
        <position position="291"/>
    </location>
</feature>
<dbReference type="HAMAP" id="MF_00099">
    <property type="entry name" value="CheB_chemtxs"/>
    <property type="match status" value="1"/>
</dbReference>